<keyword evidence="3" id="KW-1185">Reference proteome</keyword>
<dbReference type="SMART" id="SM00852">
    <property type="entry name" value="MoCF_biosynth"/>
    <property type="match status" value="1"/>
</dbReference>
<dbReference type="Proteomes" id="UP000063964">
    <property type="component" value="Chromosome"/>
</dbReference>
<dbReference type="Gene3D" id="3.30.60.80">
    <property type="match status" value="1"/>
</dbReference>
<dbReference type="SUPFAM" id="SSF143555">
    <property type="entry name" value="FwdE-like"/>
    <property type="match status" value="1"/>
</dbReference>
<gene>
    <name evidence="2" type="ORF">AXF15_11390</name>
</gene>
<dbReference type="InterPro" id="IPR053194">
    <property type="entry name" value="tRNA_methyltr_O"/>
</dbReference>
<evidence type="ECO:0000259" key="1">
    <source>
        <dbReference type="SMART" id="SM00852"/>
    </source>
</evidence>
<dbReference type="OrthoDB" id="9767940at2"/>
<feature type="domain" description="MoaB/Mog" evidence="1">
    <location>
        <begin position="375"/>
        <end position="511"/>
    </location>
</feature>
<proteinExistence type="predicted"/>
<reference evidence="3" key="1">
    <citation type="submission" date="2016-02" db="EMBL/GenBank/DDBJ databases">
        <authorList>
            <person name="Holder M.E."/>
            <person name="Ajami N.J."/>
            <person name="Petrosino J.F."/>
        </authorList>
    </citation>
    <scope>NUCLEOTIDE SEQUENCE [LARGE SCALE GENOMIC DNA]</scope>
    <source>
        <strain evidence="3">DSM 12838</strain>
    </source>
</reference>
<dbReference type="PANTHER" id="PTHR39418">
    <property type="entry name" value="DEHYDROGENASE-RELATED"/>
    <property type="match status" value="1"/>
</dbReference>
<dbReference type="UniPathway" id="UPA00344"/>
<name>A0A0X8JSB6_9BACT</name>
<protein>
    <submittedName>
        <fullName evidence="2">Trehalose-binding protein</fullName>
    </submittedName>
</protein>
<dbReference type="Pfam" id="PF23475">
    <property type="entry name" value="zf-Tbcl_FmdE"/>
    <property type="match status" value="1"/>
</dbReference>
<dbReference type="AlphaFoldDB" id="A0A0X8JSB6"/>
<dbReference type="Gene3D" id="3.30.1330.130">
    <property type="match status" value="1"/>
</dbReference>
<dbReference type="CDD" id="cd03522">
    <property type="entry name" value="MoeA_like"/>
    <property type="match status" value="1"/>
</dbReference>
<dbReference type="InterPro" id="IPR057035">
    <property type="entry name" value="Znf-Tbcl_FmdE"/>
</dbReference>
<dbReference type="EMBL" id="CP014230">
    <property type="protein sequence ID" value="AMD93643.1"/>
    <property type="molecule type" value="Genomic_DNA"/>
</dbReference>
<dbReference type="Gene3D" id="3.40.980.10">
    <property type="entry name" value="MoaB/Mog-like domain"/>
    <property type="match status" value="1"/>
</dbReference>
<dbReference type="RefSeq" id="WP_066607572.1">
    <property type="nucleotide sequence ID" value="NZ_CP014230.1"/>
</dbReference>
<organism evidence="2 3">
    <name type="scientific">Desulfomicrobium orale DSM 12838</name>
    <dbReference type="NCBI Taxonomy" id="888061"/>
    <lineage>
        <taxon>Bacteria</taxon>
        <taxon>Pseudomonadati</taxon>
        <taxon>Thermodesulfobacteriota</taxon>
        <taxon>Desulfovibrionia</taxon>
        <taxon>Desulfovibrionales</taxon>
        <taxon>Desulfomicrobiaceae</taxon>
        <taxon>Desulfomicrobium</taxon>
    </lineage>
</organism>
<sequence>MHIGPYSFEEFKRLAENFHGYAAPGLLVGGYMVELAKRHLPEGTLFEAVVESRKCLPDAVQLLTLCSTGNNWMKIHNLGRYAVSLFDKHTGEGVRVSIDPARLAVFPEIEAWFLKKKPKKDQDEARLLREIEAAGENLCKVEAMTIKRRFLGHSHMKEIGVCALCGEAYPTDDGPICRGCQGEAPYVTVGRTVKAVSPVRVVPVEEAVGEQAAHDMTRIEPGVFKGPEFKAGQRITVGDICRLQQMGRFHVAVQGGSASTEGLVHENEAAEQFARRMAGLGVTYSLPPHEGKIDFMAGIDGLFCVDVERMRCFNMIPEIMAASRQDGAVVSKGDKLAGTRAIPLHISSERLGEALHVLGSEPLFRVLPLRQAKVGILVTGTEVFQGVIEDRFIPVITAKARQYRCTVVKSVIAPDDREAIASAVADIREAGADLLVTTGGLSVDPDDVTRQALLEAGLTDVLHGVPVLPGAMSLMGRLPGRDGWMQVLGVPACALYFKTTFLDLVLPRMLAGREITRAELSRMGEGGFCLACKVCTYPKCQFGK</sequence>
<accession>A0A0X8JSB6</accession>
<dbReference type="STRING" id="888061.AXF15_11390"/>
<dbReference type="InterPro" id="IPR036425">
    <property type="entry name" value="MoaB/Mog-like_dom_sf"/>
</dbReference>
<dbReference type="KEGG" id="doa:AXF15_11390"/>
<evidence type="ECO:0000313" key="2">
    <source>
        <dbReference type="EMBL" id="AMD93643.1"/>
    </source>
</evidence>
<dbReference type="Pfam" id="PF02663">
    <property type="entry name" value="FmdE"/>
    <property type="match status" value="1"/>
</dbReference>
<dbReference type="SUPFAM" id="SSF53218">
    <property type="entry name" value="Molybdenum cofactor biosynthesis proteins"/>
    <property type="match status" value="1"/>
</dbReference>
<dbReference type="InterPro" id="IPR003814">
    <property type="entry name" value="FmdEsu_dom"/>
</dbReference>
<dbReference type="PANTHER" id="PTHR39418:SF1">
    <property type="entry name" value="DEHYDROGENASE"/>
    <property type="match status" value="1"/>
</dbReference>
<dbReference type="Pfam" id="PF00994">
    <property type="entry name" value="MoCF_biosynth"/>
    <property type="match status" value="1"/>
</dbReference>
<dbReference type="InterPro" id="IPR001453">
    <property type="entry name" value="MoaB/Mog_dom"/>
</dbReference>
<evidence type="ECO:0000313" key="3">
    <source>
        <dbReference type="Proteomes" id="UP000063964"/>
    </source>
</evidence>